<dbReference type="STRING" id="908809.ABG79_00386"/>
<organism evidence="1 2">
    <name type="scientific">Caloramator mitchellensis</name>
    <dbReference type="NCBI Taxonomy" id="908809"/>
    <lineage>
        <taxon>Bacteria</taxon>
        <taxon>Bacillati</taxon>
        <taxon>Bacillota</taxon>
        <taxon>Clostridia</taxon>
        <taxon>Eubacteriales</taxon>
        <taxon>Clostridiaceae</taxon>
        <taxon>Caloramator</taxon>
    </lineage>
</organism>
<accession>A0A0R3JVP4</accession>
<comment type="caution">
    <text evidence="1">The sequence shown here is derived from an EMBL/GenBank/DDBJ whole genome shotgun (WGS) entry which is preliminary data.</text>
</comment>
<gene>
    <name evidence="1" type="ORF">ABG79_00386</name>
</gene>
<evidence type="ECO:0000313" key="1">
    <source>
        <dbReference type="EMBL" id="KRQ87585.1"/>
    </source>
</evidence>
<name>A0A0R3JVP4_CALMK</name>
<reference evidence="1 2" key="1">
    <citation type="submission" date="2015-09" db="EMBL/GenBank/DDBJ databases">
        <title>Draft genome sequence of a Caloramator mitchellensis, a moderate thermophile from the Great Artesian Basin of Australia.</title>
        <authorList>
            <person name="Patel B.K."/>
        </authorList>
    </citation>
    <scope>NUCLEOTIDE SEQUENCE [LARGE SCALE GENOMIC DNA]</scope>
    <source>
        <strain evidence="1 2">VF08</strain>
    </source>
</reference>
<evidence type="ECO:0000313" key="2">
    <source>
        <dbReference type="Proteomes" id="UP000052015"/>
    </source>
</evidence>
<dbReference type="EMBL" id="LKHP01000002">
    <property type="protein sequence ID" value="KRQ87585.1"/>
    <property type="molecule type" value="Genomic_DNA"/>
</dbReference>
<dbReference type="AlphaFoldDB" id="A0A0R3JVP4"/>
<protein>
    <submittedName>
        <fullName evidence="1">Uncharacterized protein</fullName>
    </submittedName>
</protein>
<dbReference type="OrthoDB" id="9901270at2"/>
<proteinExistence type="predicted"/>
<dbReference type="RefSeq" id="WP_057976566.1">
    <property type="nucleotide sequence ID" value="NZ_LKHP01000002.1"/>
</dbReference>
<keyword evidence="2" id="KW-1185">Reference proteome</keyword>
<sequence length="70" mass="8120">MSLNRVAFNNFINKALPDKKIEYSEKKAGNIGPDEEMILKEILYKKDFKVSEVKSVSNFVTLDEIEKLLR</sequence>
<dbReference type="Proteomes" id="UP000052015">
    <property type="component" value="Unassembled WGS sequence"/>
</dbReference>